<comment type="pathway">
    <text evidence="1 6">Pyrimidine metabolism; UMP biosynthesis via de novo pathway; UMP from orotate: step 1/2.</text>
</comment>
<dbReference type="RefSeq" id="WP_169096720.1">
    <property type="nucleotide sequence ID" value="NZ_JABBVZ010000007.1"/>
</dbReference>
<comment type="catalytic activity">
    <reaction evidence="6">
        <text>orotidine 5'-phosphate + diphosphate = orotate + 5-phospho-alpha-D-ribose 1-diphosphate</text>
        <dbReference type="Rhea" id="RHEA:10380"/>
        <dbReference type="ChEBI" id="CHEBI:30839"/>
        <dbReference type="ChEBI" id="CHEBI:33019"/>
        <dbReference type="ChEBI" id="CHEBI:57538"/>
        <dbReference type="ChEBI" id="CHEBI:58017"/>
        <dbReference type="EC" id="2.4.2.10"/>
    </reaction>
</comment>
<gene>
    <name evidence="6" type="primary">pyrE</name>
    <name evidence="8" type="ORF">HIJ39_03405</name>
</gene>
<comment type="caution">
    <text evidence="6">Lacks conserved residue(s) required for the propagation of feature annotation.</text>
</comment>
<keyword evidence="6" id="KW-0460">Magnesium</keyword>
<comment type="subunit">
    <text evidence="6">Homodimer.</text>
</comment>
<name>A0A7Y0L167_9FIRM</name>
<evidence type="ECO:0000256" key="3">
    <source>
        <dbReference type="ARBA" id="ARBA00022676"/>
    </source>
</evidence>
<feature type="binding site" description="in other chain" evidence="6">
    <location>
        <position position="93"/>
    </location>
    <ligand>
        <name>5-phospho-alpha-D-ribose 1-diphosphate</name>
        <dbReference type="ChEBI" id="CHEBI:58017"/>
        <note>ligand shared between dimeric partners</note>
    </ligand>
</feature>
<keyword evidence="4 6" id="KW-0808">Transferase</keyword>
<dbReference type="Proteomes" id="UP000533476">
    <property type="component" value="Unassembled WGS sequence"/>
</dbReference>
<dbReference type="Gene3D" id="3.40.50.2020">
    <property type="match status" value="1"/>
</dbReference>
<feature type="binding site" evidence="6">
    <location>
        <position position="148"/>
    </location>
    <ligand>
        <name>orotate</name>
        <dbReference type="ChEBI" id="CHEBI:30839"/>
    </ligand>
</feature>
<comment type="cofactor">
    <cofactor evidence="6">
        <name>Mg(2+)</name>
        <dbReference type="ChEBI" id="CHEBI:18420"/>
    </cofactor>
</comment>
<dbReference type="HAMAP" id="MF_01208">
    <property type="entry name" value="PyrE"/>
    <property type="match status" value="1"/>
</dbReference>
<protein>
    <recommendedName>
        <fullName evidence="2 6">Orotate phosphoribosyltransferase</fullName>
        <shortName evidence="6">OPRT</shortName>
        <shortName evidence="6">OPRTase</shortName>
        <ecNumber evidence="2 6">2.4.2.10</ecNumber>
    </recommendedName>
</protein>
<evidence type="ECO:0000256" key="5">
    <source>
        <dbReference type="ARBA" id="ARBA00022975"/>
    </source>
</evidence>
<organism evidence="8 9">
    <name type="scientific">Sulfobacillus harzensis</name>
    <dbReference type="NCBI Taxonomy" id="2729629"/>
    <lineage>
        <taxon>Bacteria</taxon>
        <taxon>Bacillati</taxon>
        <taxon>Bacillota</taxon>
        <taxon>Clostridia</taxon>
        <taxon>Eubacteriales</taxon>
        <taxon>Clostridiales Family XVII. Incertae Sedis</taxon>
        <taxon>Sulfobacillus</taxon>
    </lineage>
</organism>
<evidence type="ECO:0000256" key="1">
    <source>
        <dbReference type="ARBA" id="ARBA00004889"/>
    </source>
</evidence>
<dbReference type="EMBL" id="JABBVZ010000007">
    <property type="protein sequence ID" value="NMP21404.1"/>
    <property type="molecule type" value="Genomic_DNA"/>
</dbReference>
<comment type="caution">
    <text evidence="8">The sequence shown here is derived from an EMBL/GenBank/DDBJ whole genome shotgun (WGS) entry which is preliminary data.</text>
</comment>
<dbReference type="GO" id="GO:0019856">
    <property type="term" value="P:pyrimidine nucleobase biosynthetic process"/>
    <property type="evidence" value="ECO:0007669"/>
    <property type="project" value="TreeGrafter"/>
</dbReference>
<keyword evidence="3 6" id="KW-0328">Glycosyltransferase</keyword>
<dbReference type="Pfam" id="PF00156">
    <property type="entry name" value="Pribosyltran"/>
    <property type="match status" value="1"/>
</dbReference>
<sequence>MNRDNTVFEADLTETGADLRGHFLLTTGYHSPRFFLMARLGEYPERMDRWAEALAQLLHPYPAKTLVGAALGGIIPAYATAAQSHRRVLIAEKTADGRMALPPNSLESGEPVIVIEDAVATGSSIQKVMRAVETQGGVVVAIGALVHRGSTISWPVPYRPVFALQEPVAMWTPECCPLCRDGVPLTKPKT</sequence>
<keyword evidence="9" id="KW-1185">Reference proteome</keyword>
<dbReference type="EC" id="2.4.2.10" evidence="2 6"/>
<reference evidence="8 9" key="1">
    <citation type="submission" date="2020-04" db="EMBL/GenBank/DDBJ databases">
        <authorList>
            <person name="Zhang R."/>
            <person name="Schippers A."/>
        </authorList>
    </citation>
    <scope>NUCLEOTIDE SEQUENCE [LARGE SCALE GENOMIC DNA]</scope>
    <source>
        <strain evidence="8 9">DSM 109850</strain>
    </source>
</reference>
<evidence type="ECO:0000256" key="2">
    <source>
        <dbReference type="ARBA" id="ARBA00011971"/>
    </source>
</evidence>
<feature type="binding site" evidence="6">
    <location>
        <begin position="34"/>
        <end position="35"/>
    </location>
    <ligand>
        <name>orotate</name>
        <dbReference type="ChEBI" id="CHEBI:30839"/>
    </ligand>
</feature>
<keyword evidence="5 6" id="KW-0665">Pyrimidine biosynthesis</keyword>
<evidence type="ECO:0000256" key="4">
    <source>
        <dbReference type="ARBA" id="ARBA00022679"/>
    </source>
</evidence>
<dbReference type="GO" id="GO:0004588">
    <property type="term" value="F:orotate phosphoribosyltransferase activity"/>
    <property type="evidence" value="ECO:0007669"/>
    <property type="project" value="UniProtKB-UniRule"/>
</dbReference>
<evidence type="ECO:0000256" key="6">
    <source>
        <dbReference type="HAMAP-Rule" id="MF_01208"/>
    </source>
</evidence>
<feature type="binding site" description="in other chain" evidence="6">
    <location>
        <begin position="116"/>
        <end position="124"/>
    </location>
    <ligand>
        <name>5-phospho-alpha-D-ribose 1-diphosphate</name>
        <dbReference type="ChEBI" id="CHEBI:58017"/>
        <note>ligand shared between dimeric partners</note>
    </ligand>
</feature>
<dbReference type="PANTHER" id="PTHR19278:SF9">
    <property type="entry name" value="URIDINE 5'-MONOPHOSPHATE SYNTHASE"/>
    <property type="match status" value="1"/>
</dbReference>
<dbReference type="UniPathway" id="UPA00070">
    <property type="reaction ID" value="UER00119"/>
</dbReference>
<accession>A0A7Y0L167</accession>
<comment type="function">
    <text evidence="6">Catalyzes the transfer of a ribosyl phosphate group from 5-phosphoribose 1-diphosphate to orotate, leading to the formation of orotidine monophosphate (OMP).</text>
</comment>
<dbReference type="AlphaFoldDB" id="A0A7Y0L167"/>
<evidence type="ECO:0000313" key="9">
    <source>
        <dbReference type="Proteomes" id="UP000533476"/>
    </source>
</evidence>
<dbReference type="InterPro" id="IPR000836">
    <property type="entry name" value="PRTase_dom"/>
</dbReference>
<dbReference type="PANTHER" id="PTHR19278">
    <property type="entry name" value="OROTATE PHOSPHORIBOSYLTRANSFERASE"/>
    <property type="match status" value="1"/>
</dbReference>
<dbReference type="SUPFAM" id="SSF53271">
    <property type="entry name" value="PRTase-like"/>
    <property type="match status" value="1"/>
</dbReference>
<evidence type="ECO:0000259" key="7">
    <source>
        <dbReference type="Pfam" id="PF00156"/>
    </source>
</evidence>
<proteinExistence type="inferred from homology"/>
<dbReference type="CDD" id="cd06223">
    <property type="entry name" value="PRTases_typeI"/>
    <property type="match status" value="1"/>
</dbReference>
<dbReference type="GO" id="GO:0044205">
    <property type="term" value="P:'de novo' UMP biosynthetic process"/>
    <property type="evidence" value="ECO:0007669"/>
    <property type="project" value="UniProtKB-UniRule"/>
</dbReference>
<dbReference type="InterPro" id="IPR023031">
    <property type="entry name" value="OPRT"/>
</dbReference>
<feature type="domain" description="Phosphoribosyltransferase" evidence="7">
    <location>
        <begin position="83"/>
        <end position="151"/>
    </location>
</feature>
<comment type="similarity">
    <text evidence="6">Belongs to the purine/pyrimidine phosphoribosyltransferase family. PyrE subfamily.</text>
</comment>
<evidence type="ECO:0000313" key="8">
    <source>
        <dbReference type="EMBL" id="NMP21404.1"/>
    </source>
</evidence>
<dbReference type="InterPro" id="IPR029057">
    <property type="entry name" value="PRTase-like"/>
</dbReference>
<dbReference type="GO" id="GO:0000287">
    <property type="term" value="F:magnesium ion binding"/>
    <property type="evidence" value="ECO:0007669"/>
    <property type="project" value="UniProtKB-UniRule"/>
</dbReference>